<keyword evidence="9" id="KW-1185">Reference proteome</keyword>
<dbReference type="InterPro" id="IPR003593">
    <property type="entry name" value="AAA+_ATPase"/>
</dbReference>
<dbReference type="GO" id="GO:0005524">
    <property type="term" value="F:ATP binding"/>
    <property type="evidence" value="ECO:0007669"/>
    <property type="project" value="UniProtKB-KW"/>
</dbReference>
<dbReference type="Pfam" id="PF17862">
    <property type="entry name" value="AAA_lid_3"/>
    <property type="match status" value="1"/>
</dbReference>
<dbReference type="InterPro" id="IPR051701">
    <property type="entry name" value="Mito_OM_Translocase_MSP1"/>
</dbReference>
<accession>A0A5E4MC14</accession>
<comment type="subcellular location">
    <subcellularLocation>
        <location evidence="1">Mitochondrion outer membrane</location>
        <topology evidence="1">Single-pass membrane protein</topology>
    </subcellularLocation>
</comment>
<evidence type="ECO:0000256" key="1">
    <source>
        <dbReference type="ARBA" id="ARBA00004572"/>
    </source>
</evidence>
<evidence type="ECO:0000256" key="4">
    <source>
        <dbReference type="ARBA" id="ARBA00022840"/>
    </source>
</evidence>
<sequence>MINCALTKGVLLYGPPGCGKTMIAKATAREAGMNFLYLDVSLLTDKLYGESAKLAGAVFSLAQKLQPTIIFIDEIDCFLRSRNKYDNEASAMMKAQFMMLWDGLTTDPKNIVIIMGATNRPSDLDPAILRRMPATFKISLPEQQQRKEILTLILNTEKYAKDVDFDKLAALTNHFSGSDLKELCRDASLSRFRDLIKEEELQKKYSESHLSDSVNLNRLRPINMNDLIASVEKTKASKKFTDTYIRLGVCAPCADSNNKISS</sequence>
<evidence type="ECO:0000313" key="9">
    <source>
        <dbReference type="Proteomes" id="UP000325440"/>
    </source>
</evidence>
<dbReference type="PANTHER" id="PTHR45644:SF3">
    <property type="entry name" value="FI08533P-RELATED"/>
    <property type="match status" value="1"/>
</dbReference>
<dbReference type="EMBL" id="CABPRJ010000498">
    <property type="protein sequence ID" value="VVC29798.1"/>
    <property type="molecule type" value="Genomic_DNA"/>
</dbReference>
<evidence type="ECO:0000256" key="3">
    <source>
        <dbReference type="ARBA" id="ARBA00022787"/>
    </source>
</evidence>
<dbReference type="OrthoDB" id="10254455at2759"/>
<organism evidence="8 9">
    <name type="scientific">Cinara cedri</name>
    <dbReference type="NCBI Taxonomy" id="506608"/>
    <lineage>
        <taxon>Eukaryota</taxon>
        <taxon>Metazoa</taxon>
        <taxon>Ecdysozoa</taxon>
        <taxon>Arthropoda</taxon>
        <taxon>Hexapoda</taxon>
        <taxon>Insecta</taxon>
        <taxon>Pterygota</taxon>
        <taxon>Neoptera</taxon>
        <taxon>Paraneoptera</taxon>
        <taxon>Hemiptera</taxon>
        <taxon>Sternorrhyncha</taxon>
        <taxon>Aphidomorpha</taxon>
        <taxon>Aphidoidea</taxon>
        <taxon>Aphididae</taxon>
        <taxon>Lachninae</taxon>
        <taxon>Cinara</taxon>
    </lineage>
</organism>
<evidence type="ECO:0000256" key="5">
    <source>
        <dbReference type="ARBA" id="ARBA00023128"/>
    </source>
</evidence>
<dbReference type="InterPro" id="IPR027417">
    <property type="entry name" value="P-loop_NTPase"/>
</dbReference>
<keyword evidence="5" id="KW-0496">Mitochondrion</keyword>
<evidence type="ECO:0000313" key="8">
    <source>
        <dbReference type="EMBL" id="VVC29798.1"/>
    </source>
</evidence>
<dbReference type="GO" id="GO:0005741">
    <property type="term" value="C:mitochondrial outer membrane"/>
    <property type="evidence" value="ECO:0007669"/>
    <property type="project" value="UniProtKB-SubCell"/>
</dbReference>
<dbReference type="AlphaFoldDB" id="A0A5E4MC14"/>
<evidence type="ECO:0000256" key="6">
    <source>
        <dbReference type="RuleBase" id="RU003651"/>
    </source>
</evidence>
<dbReference type="InterPro" id="IPR003960">
    <property type="entry name" value="ATPase_AAA_CS"/>
</dbReference>
<keyword evidence="2 6" id="KW-0547">Nucleotide-binding</keyword>
<dbReference type="Gene3D" id="3.40.50.300">
    <property type="entry name" value="P-loop containing nucleotide triphosphate hydrolases"/>
    <property type="match status" value="1"/>
</dbReference>
<reference evidence="8 9" key="1">
    <citation type="submission" date="2019-08" db="EMBL/GenBank/DDBJ databases">
        <authorList>
            <person name="Alioto T."/>
            <person name="Alioto T."/>
            <person name="Gomez Garrido J."/>
        </authorList>
    </citation>
    <scope>NUCLEOTIDE SEQUENCE [LARGE SCALE GENOMIC DNA]</scope>
</reference>
<dbReference type="PANTHER" id="PTHR45644">
    <property type="entry name" value="AAA ATPASE, PUTATIVE (AFU_ORTHOLOGUE AFUA_2G12920)-RELATED-RELATED"/>
    <property type="match status" value="1"/>
</dbReference>
<dbReference type="GO" id="GO:0140570">
    <property type="term" value="P:extraction of mislocalized protein from mitochondrial outer membrane"/>
    <property type="evidence" value="ECO:0007669"/>
    <property type="project" value="TreeGrafter"/>
</dbReference>
<protein>
    <submittedName>
        <fullName evidence="8">ATPase, AAA-type, core,ATPase, AAA-type, conserved site,P-loop containing nucleoside triphosphate</fullName>
    </submittedName>
</protein>
<keyword evidence="3" id="KW-0472">Membrane</keyword>
<gene>
    <name evidence="8" type="ORF">CINCED_3A006825</name>
</gene>
<dbReference type="SMART" id="SM00382">
    <property type="entry name" value="AAA"/>
    <property type="match status" value="1"/>
</dbReference>
<evidence type="ECO:0000256" key="2">
    <source>
        <dbReference type="ARBA" id="ARBA00022741"/>
    </source>
</evidence>
<name>A0A5E4MC14_9HEMI</name>
<keyword evidence="4 6" id="KW-0067">ATP-binding</keyword>
<proteinExistence type="inferred from homology"/>
<dbReference type="Proteomes" id="UP000325440">
    <property type="component" value="Unassembled WGS sequence"/>
</dbReference>
<comment type="similarity">
    <text evidence="6">Belongs to the AAA ATPase family.</text>
</comment>
<dbReference type="GO" id="GO:0016887">
    <property type="term" value="F:ATP hydrolysis activity"/>
    <property type="evidence" value="ECO:0007669"/>
    <property type="project" value="InterPro"/>
</dbReference>
<dbReference type="Pfam" id="PF00004">
    <property type="entry name" value="AAA"/>
    <property type="match status" value="1"/>
</dbReference>
<dbReference type="SUPFAM" id="SSF52540">
    <property type="entry name" value="P-loop containing nucleoside triphosphate hydrolases"/>
    <property type="match status" value="1"/>
</dbReference>
<dbReference type="InterPro" id="IPR041569">
    <property type="entry name" value="AAA_lid_3"/>
</dbReference>
<feature type="domain" description="AAA+ ATPase" evidence="7">
    <location>
        <begin position="6"/>
        <end position="146"/>
    </location>
</feature>
<dbReference type="InterPro" id="IPR003959">
    <property type="entry name" value="ATPase_AAA_core"/>
</dbReference>
<evidence type="ECO:0000259" key="7">
    <source>
        <dbReference type="SMART" id="SM00382"/>
    </source>
</evidence>
<dbReference type="PROSITE" id="PS00674">
    <property type="entry name" value="AAA"/>
    <property type="match status" value="1"/>
</dbReference>
<keyword evidence="3" id="KW-1000">Mitochondrion outer membrane</keyword>
<dbReference type="Gene3D" id="1.10.8.60">
    <property type="match status" value="1"/>
</dbReference>